<reference evidence="1 2" key="1">
    <citation type="submission" date="2019-10" db="EMBL/GenBank/DDBJ databases">
        <title>Bifidobacterium from non-human primates.</title>
        <authorList>
            <person name="Modesto M."/>
        </authorList>
    </citation>
    <scope>NUCLEOTIDE SEQUENCE [LARGE SCALE GENOMIC DNA]</scope>
    <source>
        <strain evidence="1 2">TRE17</strain>
    </source>
</reference>
<sequence>MVDDNNHIKCQYCGHVHGSGDEPSQQPRMFKELVDLLNDKPGQNETLNRLQHYRNTLADAYDALSSLAYWAFMDGRQEIAKRANALTSEIINVDRLIDEDMRLERKKADHVA</sequence>
<accession>A0A6N9Z7I6</accession>
<dbReference type="Proteomes" id="UP000469194">
    <property type="component" value="Unassembled WGS sequence"/>
</dbReference>
<name>A0A6N9Z7I6_9BIFI</name>
<dbReference type="RefSeq" id="WP_163232948.1">
    <property type="nucleotide sequence ID" value="NZ_WHZW01000034.1"/>
</dbReference>
<proteinExistence type="predicted"/>
<evidence type="ECO:0000313" key="2">
    <source>
        <dbReference type="Proteomes" id="UP000469194"/>
    </source>
</evidence>
<organism evidence="1 2">
    <name type="scientific">Bifidobacterium aerophilum</name>
    <dbReference type="NCBI Taxonomy" id="1798155"/>
    <lineage>
        <taxon>Bacteria</taxon>
        <taxon>Bacillati</taxon>
        <taxon>Actinomycetota</taxon>
        <taxon>Actinomycetes</taxon>
        <taxon>Bifidobacteriales</taxon>
        <taxon>Bifidobacteriaceae</taxon>
        <taxon>Bifidobacterium</taxon>
    </lineage>
</organism>
<dbReference type="EMBL" id="WHZW01000034">
    <property type="protein sequence ID" value="NEG90578.1"/>
    <property type="molecule type" value="Genomic_DNA"/>
</dbReference>
<protein>
    <submittedName>
        <fullName evidence="1">Uncharacterized protein</fullName>
    </submittedName>
</protein>
<gene>
    <name evidence="1" type="ORF">GFD25_11445</name>
</gene>
<keyword evidence="2" id="KW-1185">Reference proteome</keyword>
<comment type="caution">
    <text evidence="1">The sequence shown here is derived from an EMBL/GenBank/DDBJ whole genome shotgun (WGS) entry which is preliminary data.</text>
</comment>
<evidence type="ECO:0000313" key="1">
    <source>
        <dbReference type="EMBL" id="NEG90578.1"/>
    </source>
</evidence>
<dbReference type="AlphaFoldDB" id="A0A6N9Z7I6"/>